<evidence type="ECO:0000256" key="1">
    <source>
        <dbReference type="ARBA" id="ARBA00004668"/>
    </source>
</evidence>
<reference evidence="7 8" key="2">
    <citation type="submission" date="2024-03" db="EMBL/GenBank/DDBJ databases">
        <title>Complete genome sequence of the green alga Chloropicon roscoffensis RCC1871.</title>
        <authorList>
            <person name="Lemieux C."/>
            <person name="Pombert J.-F."/>
            <person name="Otis C."/>
            <person name="Turmel M."/>
        </authorList>
    </citation>
    <scope>NUCLEOTIDE SEQUENCE [LARGE SCALE GENOMIC DNA]</scope>
    <source>
        <strain evidence="7 8">RCC1871</strain>
    </source>
</reference>
<reference evidence="6" key="1">
    <citation type="submission" date="2021-01" db="EMBL/GenBank/DDBJ databases">
        <authorList>
            <person name="Corre E."/>
            <person name="Pelletier E."/>
            <person name="Niang G."/>
            <person name="Scheremetjew M."/>
            <person name="Finn R."/>
            <person name="Kale V."/>
            <person name="Holt S."/>
            <person name="Cochrane G."/>
            <person name="Meng A."/>
            <person name="Brown T."/>
            <person name="Cohen L."/>
        </authorList>
    </citation>
    <scope>NUCLEOTIDE SEQUENCE</scope>
    <source>
        <strain evidence="6">RCC1871</strain>
    </source>
</reference>
<dbReference type="EMBL" id="CP151502">
    <property type="protein sequence ID" value="WZN60333.1"/>
    <property type="molecule type" value="Genomic_DNA"/>
</dbReference>
<feature type="region of interest" description="Disordered" evidence="4">
    <location>
        <begin position="411"/>
        <end position="440"/>
    </location>
</feature>
<evidence type="ECO:0000313" key="8">
    <source>
        <dbReference type="Proteomes" id="UP001472866"/>
    </source>
</evidence>
<evidence type="ECO:0000313" key="7">
    <source>
        <dbReference type="EMBL" id="WZN60333.1"/>
    </source>
</evidence>
<dbReference type="Proteomes" id="UP001472866">
    <property type="component" value="Chromosome 02"/>
</dbReference>
<dbReference type="PANTHER" id="PTHR43073:SF2">
    <property type="entry name" value="DIHYDROPYRIMIDINE DEHYDROGENASE [NADP(+)]"/>
    <property type="match status" value="1"/>
</dbReference>
<evidence type="ECO:0000259" key="5">
    <source>
        <dbReference type="Pfam" id="PF01180"/>
    </source>
</evidence>
<dbReference type="UniPathway" id="UPA00131"/>
<proteinExistence type="predicted"/>
<dbReference type="Pfam" id="PF01180">
    <property type="entry name" value="DHO_dh"/>
    <property type="match status" value="1"/>
</dbReference>
<protein>
    <recommendedName>
        <fullName evidence="2">dihydropyrimidine dehydrogenase (NADP(+))</fullName>
        <ecNumber evidence="2">1.3.1.2</ecNumber>
    </recommendedName>
</protein>
<organism evidence="6">
    <name type="scientific">Chloropicon roscoffensis</name>
    <dbReference type="NCBI Taxonomy" id="1461544"/>
    <lineage>
        <taxon>Eukaryota</taxon>
        <taxon>Viridiplantae</taxon>
        <taxon>Chlorophyta</taxon>
        <taxon>Chloropicophyceae</taxon>
        <taxon>Chloropicales</taxon>
        <taxon>Chloropicaceae</taxon>
        <taxon>Chloropicon</taxon>
    </lineage>
</organism>
<dbReference type="Gene3D" id="3.20.20.70">
    <property type="entry name" value="Aldolase class I"/>
    <property type="match status" value="1"/>
</dbReference>
<dbReference type="NCBIfam" id="NF006183">
    <property type="entry name" value="PRK08318.1"/>
    <property type="match status" value="1"/>
</dbReference>
<accession>A0A7S3CFH0</accession>
<dbReference type="GO" id="GO:0006210">
    <property type="term" value="P:thymine catabolic process"/>
    <property type="evidence" value="ECO:0007669"/>
    <property type="project" value="TreeGrafter"/>
</dbReference>
<dbReference type="InterPro" id="IPR005720">
    <property type="entry name" value="Dihydroorotate_DH_cat"/>
</dbReference>
<evidence type="ECO:0000313" key="6">
    <source>
        <dbReference type="EMBL" id="CAE0194942.1"/>
    </source>
</evidence>
<evidence type="ECO:0000256" key="4">
    <source>
        <dbReference type="SAM" id="MobiDB-lite"/>
    </source>
</evidence>
<dbReference type="FunFam" id="3.20.20.70:FF:000121">
    <property type="entry name" value="Dihydropyrimidine dehydrogenase (NADP(+)), chloroplastic"/>
    <property type="match status" value="1"/>
</dbReference>
<sequence length="440" mass="48499">MMRPTRAAPGGARNQQGRVSRPTHSRAQIPARRNAVRTFAKKPAKQRNIFEGQRPWVEVVDGKPVSGPDLSCVVDGVKFPNPFVIGSGPPGTNYHVMKKAFDEGWGGVIAKTVTLDSSKVINVTPRYARMKSSSNQKEVIGWENIELVSDRPFEKMMQEFKRLKDEYPDRVLIASIMEEYNKDAWEELIGRCEECGVDIFELNFSCPHGMPERRMGAAMGQDCELLEEVCGWVNDAANIPVWAKMTPNITDITSPGKVALDAGLEGLAAINTIQSVMGVNLDTLRPEPCVEGYSTPGGYSSKAVKPIALAKVMSLATMIKEKYDGGKSLSGIGGVETGMDATEFMLLGCDTVQVCTGVMIHGYPLVQNLCAEVQEFMTQHNFESIDDFRGASLPYFTSHTKLVQLQKEAQERKKKKVGLKSDEEWTGDGFTKETESMVSN</sequence>
<dbReference type="GO" id="GO:0017113">
    <property type="term" value="F:dihydropyrimidine dehydrogenase (NADP+) activity"/>
    <property type="evidence" value="ECO:0007669"/>
    <property type="project" value="UniProtKB-EC"/>
</dbReference>
<dbReference type="EC" id="1.3.1.2" evidence="2"/>
<dbReference type="CDD" id="cd02940">
    <property type="entry name" value="DHPD_FMN"/>
    <property type="match status" value="1"/>
</dbReference>
<feature type="region of interest" description="Disordered" evidence="4">
    <location>
        <begin position="1"/>
        <end position="30"/>
    </location>
</feature>
<dbReference type="AlphaFoldDB" id="A0A7S3CFH0"/>
<evidence type="ECO:0000256" key="2">
    <source>
        <dbReference type="ARBA" id="ARBA00013004"/>
    </source>
</evidence>
<dbReference type="EMBL" id="HBHZ01010441">
    <property type="protein sequence ID" value="CAE0194942.1"/>
    <property type="molecule type" value="Transcribed_RNA"/>
</dbReference>
<feature type="domain" description="Dihydroorotate dehydrogenase catalytic" evidence="5">
    <location>
        <begin position="73"/>
        <end position="377"/>
    </location>
</feature>
<feature type="compositionally biased region" description="Basic and acidic residues" evidence="4">
    <location>
        <begin position="430"/>
        <end position="440"/>
    </location>
</feature>
<keyword evidence="3" id="KW-0560">Oxidoreductase</keyword>
<gene>
    <name evidence="6" type="ORF">CROS1456_LOCUS8033</name>
    <name evidence="7" type="ORF">HKI87_02g18620</name>
</gene>
<comment type="pathway">
    <text evidence="1">Amino-acid biosynthesis; beta-alanine biosynthesis.</text>
</comment>
<dbReference type="InterPro" id="IPR013785">
    <property type="entry name" value="Aldolase_TIM"/>
</dbReference>
<dbReference type="GO" id="GO:0050661">
    <property type="term" value="F:NADP binding"/>
    <property type="evidence" value="ECO:0007669"/>
    <property type="project" value="TreeGrafter"/>
</dbReference>
<name>A0A7S3CFH0_9CHLO</name>
<dbReference type="SUPFAM" id="SSF51395">
    <property type="entry name" value="FMN-linked oxidoreductases"/>
    <property type="match status" value="1"/>
</dbReference>
<dbReference type="GO" id="GO:0006212">
    <property type="term" value="P:uracil catabolic process"/>
    <property type="evidence" value="ECO:0007669"/>
    <property type="project" value="TreeGrafter"/>
</dbReference>
<dbReference type="GO" id="GO:0019483">
    <property type="term" value="P:beta-alanine biosynthetic process"/>
    <property type="evidence" value="ECO:0007669"/>
    <property type="project" value="UniProtKB-UniPathway"/>
</dbReference>
<dbReference type="GO" id="GO:0002058">
    <property type="term" value="F:uracil binding"/>
    <property type="evidence" value="ECO:0007669"/>
    <property type="project" value="TreeGrafter"/>
</dbReference>
<dbReference type="GO" id="GO:0005737">
    <property type="term" value="C:cytoplasm"/>
    <property type="evidence" value="ECO:0007669"/>
    <property type="project" value="InterPro"/>
</dbReference>
<keyword evidence="8" id="KW-1185">Reference proteome</keyword>
<evidence type="ECO:0000256" key="3">
    <source>
        <dbReference type="ARBA" id="ARBA00023002"/>
    </source>
</evidence>
<dbReference type="PANTHER" id="PTHR43073">
    <property type="entry name" value="DIHYDROPYRIMIDINE DEHYDROGENASE [NADP(+)]"/>
    <property type="match status" value="1"/>
</dbReference>